<sequence>MLVKEPSFIPPLLLHGDPECSGPEMPESGPIREKKLEMENLFWWNLHRLGINPRILEIEGDRVHISDGTVDIRVPVEKLAFGLSLCLSEEGKRYPPIPPGRPFVSQIGYLSRRGRRGGIRLKEVLDMIDRGKEGNK</sequence>
<dbReference type="Proteomes" id="UP000007382">
    <property type="component" value="Chromosome"/>
</dbReference>
<evidence type="ECO:0000256" key="1">
    <source>
        <dbReference type="SAM" id="MobiDB-lite"/>
    </source>
</evidence>
<feature type="region of interest" description="Disordered" evidence="1">
    <location>
        <begin position="1"/>
        <end position="29"/>
    </location>
</feature>
<reference evidence="3" key="2">
    <citation type="submission" date="2012-03" db="EMBL/GenBank/DDBJ databases">
        <title>The complete genome sequence of the pioneer microbe on fresh volcanic deposit, Leptospirillum ferrooxidans strain C2-3.</title>
        <authorList>
            <person name="Fujimura R."/>
            <person name="Sato Y."/>
            <person name="Nishizawa T."/>
            <person name="Nanba K."/>
            <person name="Oshima K."/>
            <person name="Hattori M."/>
            <person name="Kamijo T."/>
            <person name="Ohta H."/>
        </authorList>
    </citation>
    <scope>NUCLEOTIDE SEQUENCE [LARGE SCALE GENOMIC DNA]</scope>
    <source>
        <strain evidence="3">C2-3</strain>
    </source>
</reference>
<dbReference type="KEGG" id="lfc:LFE_0550"/>
<evidence type="ECO:0000313" key="2">
    <source>
        <dbReference type="EMBL" id="BAM06266.1"/>
    </source>
</evidence>
<dbReference type="OrthoDB" id="5168853at2"/>
<proteinExistence type="predicted"/>
<dbReference type="STRING" id="1162668.LFE_0550"/>
<dbReference type="PATRIC" id="fig|1162668.3.peg.648"/>
<name>I0ILW7_LEPFC</name>
<organism evidence="2 3">
    <name type="scientific">Leptospirillum ferrooxidans (strain C2-3)</name>
    <dbReference type="NCBI Taxonomy" id="1162668"/>
    <lineage>
        <taxon>Bacteria</taxon>
        <taxon>Pseudomonadati</taxon>
        <taxon>Nitrospirota</taxon>
        <taxon>Nitrospiria</taxon>
        <taxon>Nitrospirales</taxon>
        <taxon>Nitrospiraceae</taxon>
        <taxon>Leptospirillum</taxon>
    </lineage>
</organism>
<evidence type="ECO:0000313" key="3">
    <source>
        <dbReference type="Proteomes" id="UP000007382"/>
    </source>
</evidence>
<dbReference type="RefSeq" id="WP_014448758.1">
    <property type="nucleotide sequence ID" value="NC_017094.1"/>
</dbReference>
<gene>
    <name evidence="2" type="ordered locus">LFE_0550</name>
</gene>
<keyword evidence="3" id="KW-1185">Reference proteome</keyword>
<dbReference type="HOGENOM" id="CLU_1872866_0_0_0"/>
<dbReference type="AlphaFoldDB" id="I0ILW7"/>
<accession>I0ILW7</accession>
<reference evidence="2 3" key="1">
    <citation type="journal article" date="2012" name="J. Bacteriol.">
        <title>Complete Genome Sequence of Leptospirillum ferrooxidans Strain C2-3, Isolated from a Fresh Volcanic Ash Deposit on the Island of Miyake, Japan.</title>
        <authorList>
            <person name="Fujimura R."/>
            <person name="Sato Y."/>
            <person name="Nishizawa T."/>
            <person name="Oshima K."/>
            <person name="Kim S.-W."/>
            <person name="Hattori M."/>
            <person name="Kamijo T."/>
            <person name="Ohta H."/>
        </authorList>
    </citation>
    <scope>NUCLEOTIDE SEQUENCE [LARGE SCALE GENOMIC DNA]</scope>
    <source>
        <strain evidence="2 3">C2-3</strain>
    </source>
</reference>
<protein>
    <submittedName>
        <fullName evidence="2">Uncharacterized protein</fullName>
    </submittedName>
</protein>
<dbReference type="EMBL" id="AP012342">
    <property type="protein sequence ID" value="BAM06266.1"/>
    <property type="molecule type" value="Genomic_DNA"/>
</dbReference>